<dbReference type="Proteomes" id="UP000215335">
    <property type="component" value="Unassembled WGS sequence"/>
</dbReference>
<gene>
    <name evidence="1" type="ORF">TSAR_006218</name>
</gene>
<proteinExistence type="predicted"/>
<organism evidence="1 2">
    <name type="scientific">Trichomalopsis sarcophagae</name>
    <dbReference type="NCBI Taxonomy" id="543379"/>
    <lineage>
        <taxon>Eukaryota</taxon>
        <taxon>Metazoa</taxon>
        <taxon>Ecdysozoa</taxon>
        <taxon>Arthropoda</taxon>
        <taxon>Hexapoda</taxon>
        <taxon>Insecta</taxon>
        <taxon>Pterygota</taxon>
        <taxon>Neoptera</taxon>
        <taxon>Endopterygota</taxon>
        <taxon>Hymenoptera</taxon>
        <taxon>Apocrita</taxon>
        <taxon>Proctotrupomorpha</taxon>
        <taxon>Chalcidoidea</taxon>
        <taxon>Pteromalidae</taxon>
        <taxon>Pteromalinae</taxon>
        <taxon>Trichomalopsis</taxon>
    </lineage>
</organism>
<evidence type="ECO:0000313" key="2">
    <source>
        <dbReference type="Proteomes" id="UP000215335"/>
    </source>
</evidence>
<name>A0A232EE08_9HYME</name>
<protein>
    <submittedName>
        <fullName evidence="1">Uncharacterized protein</fullName>
    </submittedName>
</protein>
<accession>A0A232EE08</accession>
<reference evidence="1 2" key="1">
    <citation type="journal article" date="2017" name="Curr. Biol.">
        <title>The Evolution of Venom by Co-option of Single-Copy Genes.</title>
        <authorList>
            <person name="Martinson E.O."/>
            <person name="Mrinalini"/>
            <person name="Kelkar Y.D."/>
            <person name="Chang C.H."/>
            <person name="Werren J.H."/>
        </authorList>
    </citation>
    <scope>NUCLEOTIDE SEQUENCE [LARGE SCALE GENOMIC DNA]</scope>
    <source>
        <strain evidence="1 2">Alberta</strain>
        <tissue evidence="1">Whole body</tissue>
    </source>
</reference>
<keyword evidence="2" id="KW-1185">Reference proteome</keyword>
<sequence>MTLIKDGKDLVDLPVIECLSDTSRLLSDIHRDESIIRRSLVASNINPTLKEAVSQTTCNEWLFGEKLDEILFT</sequence>
<dbReference type="OrthoDB" id="7700475at2759"/>
<evidence type="ECO:0000313" key="1">
    <source>
        <dbReference type="EMBL" id="OXU16596.1"/>
    </source>
</evidence>
<dbReference type="AlphaFoldDB" id="A0A232EE08"/>
<dbReference type="EMBL" id="NNAY01005673">
    <property type="protein sequence ID" value="OXU16596.1"/>
    <property type="molecule type" value="Genomic_DNA"/>
</dbReference>
<comment type="caution">
    <text evidence="1">The sequence shown here is derived from an EMBL/GenBank/DDBJ whole genome shotgun (WGS) entry which is preliminary data.</text>
</comment>